<keyword evidence="4" id="KW-1185">Reference proteome</keyword>
<dbReference type="RefSeq" id="XP_036630139.1">
    <property type="nucleotide sequence ID" value="XM_036776519.1"/>
</dbReference>
<feature type="compositionally biased region" description="Low complexity" evidence="1">
    <location>
        <begin position="176"/>
        <end position="200"/>
    </location>
</feature>
<dbReference type="Proteomes" id="UP000623687">
    <property type="component" value="Unassembled WGS sequence"/>
</dbReference>
<feature type="region of interest" description="Disordered" evidence="1">
    <location>
        <begin position="546"/>
        <end position="654"/>
    </location>
</feature>
<keyword evidence="2" id="KW-0472">Membrane</keyword>
<feature type="compositionally biased region" description="Polar residues" evidence="1">
    <location>
        <begin position="75"/>
        <end position="85"/>
    </location>
</feature>
<evidence type="ECO:0000256" key="2">
    <source>
        <dbReference type="SAM" id="Phobius"/>
    </source>
</evidence>
<dbReference type="EMBL" id="JACETU010000005">
    <property type="protein sequence ID" value="KAF7427767.1"/>
    <property type="molecule type" value="Genomic_DNA"/>
</dbReference>
<evidence type="ECO:0000256" key="1">
    <source>
        <dbReference type="SAM" id="MobiDB-lite"/>
    </source>
</evidence>
<evidence type="ECO:0000313" key="4">
    <source>
        <dbReference type="Proteomes" id="UP000623687"/>
    </source>
</evidence>
<feature type="compositionally biased region" description="Low complexity" evidence="1">
    <location>
        <begin position="604"/>
        <end position="615"/>
    </location>
</feature>
<name>A0A8H6ZXB0_PLEOS</name>
<feature type="region of interest" description="Disordered" evidence="1">
    <location>
        <begin position="1"/>
        <end position="212"/>
    </location>
</feature>
<feature type="compositionally biased region" description="Basic and acidic residues" evidence="1">
    <location>
        <begin position="645"/>
        <end position="654"/>
    </location>
</feature>
<feature type="compositionally biased region" description="Polar residues" evidence="1">
    <location>
        <begin position="201"/>
        <end position="212"/>
    </location>
</feature>
<keyword evidence="2" id="KW-1133">Transmembrane helix</keyword>
<keyword evidence="2" id="KW-0812">Transmembrane</keyword>
<protein>
    <submittedName>
        <fullName evidence="3">Uncharacterized protein</fullName>
    </submittedName>
</protein>
<dbReference type="AlphaFoldDB" id="A0A8H6ZXB0"/>
<feature type="compositionally biased region" description="Low complexity" evidence="1">
    <location>
        <begin position="152"/>
        <end position="162"/>
    </location>
</feature>
<dbReference type="GeneID" id="59376800"/>
<feature type="compositionally biased region" description="Low complexity" evidence="1">
    <location>
        <begin position="94"/>
        <end position="107"/>
    </location>
</feature>
<reference evidence="3" key="1">
    <citation type="submission" date="2019-07" db="EMBL/GenBank/DDBJ databases">
        <authorList>
            <person name="Palmer J.M."/>
        </authorList>
    </citation>
    <scope>NUCLEOTIDE SEQUENCE</scope>
    <source>
        <strain evidence="3">PC9</strain>
    </source>
</reference>
<feature type="transmembrane region" description="Helical" evidence="2">
    <location>
        <begin position="252"/>
        <end position="274"/>
    </location>
</feature>
<proteinExistence type="predicted"/>
<sequence>MSLISVRRAHLPRQTPDPSGDESPSSPQPTDSSIASDPTVQQPTESQTTTVQVSTQVDASSAMASSDSLPPLTVRQDSTTASSAGPNEPTGAVESTTPPTSNASTPSSEPPPTTSSSSPTTSVPPTDPPTSQPTLPPSSTPTSEPTAPPTSTPESTSSQPQPSTEPPSTSDPPPSTSSDLPQTSQPNDPTTTFSSAPTSSDNDIVPTSSMPESVFTTEIATTVDGQLTTITSTLPTSLWSPAPSSTRATPSLIAGVSVGAAVLALIIIGGIFAYRRNHRKRVIFGFVEKLVAKRKHQQNRARLLEGEDFGDEDVEDVAMTPYRDRDGAHSRLSSVTGGMPMEVHSRGMSASGALGDFGIIGGRDSPASTLSARGASSPSLFRARAESGSLFREEGVWPPPGEESRIVDPFARGMGAGESLLPSSTAYSGIPSPSTGPAHTPAATRSSSPGIAEIGVGAAAPSISTAPPSPPVTKGPFAFIANLTRRTETPPPAYRSSPLSNADAESSMPLLTAAPVPALPPPSHSPSLSALIAATEIPMQTSILSSQSTLPTVRPVESDTPTVVGSSTSTGLPPGAAAPRAPGTMSTSPPPEATSFNPDDMALPSSPSPTYLSSSPPSPQAPSRLNRLSNISSGSVNADGSPKNWLERAVHPRR</sequence>
<feature type="region of interest" description="Disordered" evidence="1">
    <location>
        <begin position="422"/>
        <end position="449"/>
    </location>
</feature>
<accession>A0A8H6ZXB0</accession>
<feature type="compositionally biased region" description="Pro residues" evidence="1">
    <location>
        <begin position="125"/>
        <end position="139"/>
    </location>
</feature>
<dbReference type="OrthoDB" id="3194625at2759"/>
<evidence type="ECO:0000313" key="3">
    <source>
        <dbReference type="EMBL" id="KAF7427767.1"/>
    </source>
</evidence>
<feature type="compositionally biased region" description="Low complexity" evidence="1">
    <location>
        <begin position="114"/>
        <end position="124"/>
    </location>
</feature>
<gene>
    <name evidence="3" type="ORF">PC9H_006982</name>
</gene>
<dbReference type="VEuPathDB" id="FungiDB:PC9H_006982"/>
<dbReference type="CDD" id="cd12087">
    <property type="entry name" value="TM_EGFR-like"/>
    <property type="match status" value="1"/>
</dbReference>
<feature type="region of interest" description="Disordered" evidence="1">
    <location>
        <begin position="389"/>
        <end position="408"/>
    </location>
</feature>
<feature type="compositionally biased region" description="Low complexity" evidence="1">
    <location>
        <begin position="38"/>
        <end position="68"/>
    </location>
</feature>
<feature type="compositionally biased region" description="Polar residues" evidence="1">
    <location>
        <begin position="626"/>
        <end position="638"/>
    </location>
</feature>
<dbReference type="PRINTS" id="PR01217">
    <property type="entry name" value="PRICHEXTENSN"/>
</dbReference>
<comment type="caution">
    <text evidence="3">The sequence shown here is derived from an EMBL/GenBank/DDBJ whole genome shotgun (WGS) entry which is preliminary data.</text>
</comment>
<feature type="compositionally biased region" description="Pro residues" evidence="1">
    <location>
        <begin position="163"/>
        <end position="175"/>
    </location>
</feature>
<feature type="compositionally biased region" description="Low complexity" evidence="1">
    <location>
        <begin position="16"/>
        <end position="29"/>
    </location>
</feature>
<feature type="compositionally biased region" description="Low complexity" evidence="1">
    <location>
        <begin position="562"/>
        <end position="583"/>
    </location>
</feature>
<organism evidence="3 4">
    <name type="scientific">Pleurotus ostreatus</name>
    <name type="common">Oyster mushroom</name>
    <name type="synonym">White-rot fungus</name>
    <dbReference type="NCBI Taxonomy" id="5322"/>
    <lineage>
        <taxon>Eukaryota</taxon>
        <taxon>Fungi</taxon>
        <taxon>Dikarya</taxon>
        <taxon>Basidiomycota</taxon>
        <taxon>Agaricomycotina</taxon>
        <taxon>Agaricomycetes</taxon>
        <taxon>Agaricomycetidae</taxon>
        <taxon>Agaricales</taxon>
        <taxon>Pleurotineae</taxon>
        <taxon>Pleurotaceae</taxon>
        <taxon>Pleurotus</taxon>
    </lineage>
</organism>